<feature type="region of interest" description="Disordered" evidence="1">
    <location>
        <begin position="11"/>
        <end position="71"/>
    </location>
</feature>
<name>A0A4W5L7U0_9TELE</name>
<reference evidence="2" key="2">
    <citation type="submission" date="2025-08" db="UniProtKB">
        <authorList>
            <consortium name="Ensembl"/>
        </authorList>
    </citation>
    <scope>IDENTIFICATION</scope>
</reference>
<dbReference type="Ensembl" id="ENSHHUT00000022765.1">
    <property type="protein sequence ID" value="ENSHHUP00000021939.1"/>
    <property type="gene ID" value="ENSHHUG00000013746.1"/>
</dbReference>
<organism evidence="2 3">
    <name type="scientific">Hucho hucho</name>
    <name type="common">huchen</name>
    <dbReference type="NCBI Taxonomy" id="62062"/>
    <lineage>
        <taxon>Eukaryota</taxon>
        <taxon>Metazoa</taxon>
        <taxon>Chordata</taxon>
        <taxon>Craniata</taxon>
        <taxon>Vertebrata</taxon>
        <taxon>Euteleostomi</taxon>
        <taxon>Actinopterygii</taxon>
        <taxon>Neopterygii</taxon>
        <taxon>Teleostei</taxon>
        <taxon>Protacanthopterygii</taxon>
        <taxon>Salmoniformes</taxon>
        <taxon>Salmonidae</taxon>
        <taxon>Salmoninae</taxon>
        <taxon>Hucho</taxon>
    </lineage>
</organism>
<keyword evidence="3" id="KW-1185">Reference proteome</keyword>
<dbReference type="AlphaFoldDB" id="A0A4W5L7U0"/>
<feature type="region of interest" description="Disordered" evidence="1">
    <location>
        <begin position="106"/>
        <end position="135"/>
    </location>
</feature>
<accession>A0A4W5L7U0</accession>
<feature type="compositionally biased region" description="Pro residues" evidence="1">
    <location>
        <begin position="125"/>
        <end position="135"/>
    </location>
</feature>
<evidence type="ECO:0000313" key="2">
    <source>
        <dbReference type="Ensembl" id="ENSHHUP00000021939.1"/>
    </source>
</evidence>
<sequence length="135" mass="14263">MQQCIPLRWLPTLSLPPGPDDASCSSSRSRRSSHPTYPAHAPPPHSAHPTHSTDMSMLLAPSHAAASNHQQELQAKLLSLFNSGAGASASAASPAMAPQAYGSTMSIQSTGLPMSPKWHPHHPKPPTLWVPPQCA</sequence>
<evidence type="ECO:0000256" key="1">
    <source>
        <dbReference type="SAM" id="MobiDB-lite"/>
    </source>
</evidence>
<evidence type="ECO:0000313" key="3">
    <source>
        <dbReference type="Proteomes" id="UP000314982"/>
    </source>
</evidence>
<protein>
    <submittedName>
        <fullName evidence="2">Uncharacterized protein</fullName>
    </submittedName>
</protein>
<reference evidence="2" key="3">
    <citation type="submission" date="2025-09" db="UniProtKB">
        <authorList>
            <consortium name="Ensembl"/>
        </authorList>
    </citation>
    <scope>IDENTIFICATION</scope>
</reference>
<dbReference type="STRING" id="62062.ENSHHUP00000021939"/>
<proteinExistence type="predicted"/>
<dbReference type="Proteomes" id="UP000314982">
    <property type="component" value="Unassembled WGS sequence"/>
</dbReference>
<reference evidence="3" key="1">
    <citation type="submission" date="2018-06" db="EMBL/GenBank/DDBJ databases">
        <title>Genome assembly of Danube salmon.</title>
        <authorList>
            <person name="Macqueen D.J."/>
            <person name="Gundappa M.K."/>
        </authorList>
    </citation>
    <scope>NUCLEOTIDE SEQUENCE [LARGE SCALE GENOMIC DNA]</scope>
</reference>